<dbReference type="PANTHER" id="PTHR43374">
    <property type="entry name" value="FLAVIN PRENYLTRANSFERASE"/>
    <property type="match status" value="1"/>
</dbReference>
<comment type="similarity">
    <text evidence="5">Belongs to the UbiX/PAD1 family.</text>
</comment>
<dbReference type="EMBL" id="MHFR01000068">
    <property type="protein sequence ID" value="OGW95204.1"/>
    <property type="molecule type" value="Genomic_DNA"/>
</dbReference>
<dbReference type="EC" id="2.5.1.129" evidence="5"/>
<evidence type="ECO:0000256" key="5">
    <source>
        <dbReference type="HAMAP-Rule" id="MF_01984"/>
    </source>
</evidence>
<dbReference type="Gene3D" id="3.40.50.1950">
    <property type="entry name" value="Flavin prenyltransferase-like"/>
    <property type="match status" value="1"/>
</dbReference>
<accession>A0A1G1KQG9</accession>
<proteinExistence type="inferred from homology"/>
<sequence length="212" mass="23499">MKQKPFVIAMTGASGSVYGVRLVRVLAERNYRMMLTISEAAKTVIGEELGVEICDLKNPEFLVALFGAQAVSQLEYFYCHDLKAPIASGSFPTQGMIIVPASTACFSRVANGISNSLIERAAECTIKESHKLVIVPRETPLSEIHLENLLKLVRVGVRVVPAMPAFYSGCHSVEEMVDFVVGKVLDQFEIEHMLYPRWTGSQTPDRFQEKGF</sequence>
<evidence type="ECO:0000256" key="4">
    <source>
        <dbReference type="ARBA" id="ARBA00022679"/>
    </source>
</evidence>
<dbReference type="NCBIfam" id="TIGR00421">
    <property type="entry name" value="ubiX_pad"/>
    <property type="match status" value="1"/>
</dbReference>
<dbReference type="SUPFAM" id="SSF52507">
    <property type="entry name" value="Homo-oligomeric flavin-containing Cys decarboxylases, HFCD"/>
    <property type="match status" value="1"/>
</dbReference>
<dbReference type="Proteomes" id="UP000178187">
    <property type="component" value="Unassembled WGS sequence"/>
</dbReference>
<protein>
    <recommendedName>
        <fullName evidence="5">Flavin prenyltransferase UbiX</fullName>
        <ecNumber evidence="5">2.5.1.129</ecNumber>
    </recommendedName>
</protein>
<dbReference type="AlphaFoldDB" id="A0A1G1KQG9"/>
<keyword evidence="1 5" id="KW-0637">Prenyltransferase</keyword>
<feature type="domain" description="Flavoprotein" evidence="6">
    <location>
        <begin position="6"/>
        <end position="188"/>
    </location>
</feature>
<keyword evidence="2 5" id="KW-0285">Flavoprotein</keyword>
<evidence type="ECO:0000259" key="6">
    <source>
        <dbReference type="Pfam" id="PF02441"/>
    </source>
</evidence>
<keyword evidence="3 5" id="KW-0288">FMN</keyword>
<evidence type="ECO:0000256" key="2">
    <source>
        <dbReference type="ARBA" id="ARBA00022630"/>
    </source>
</evidence>
<comment type="caution">
    <text evidence="5">Lacks conserved residue(s) required for the propagation of feature annotation.</text>
</comment>
<dbReference type="Pfam" id="PF02441">
    <property type="entry name" value="Flavoprotein"/>
    <property type="match status" value="1"/>
</dbReference>
<evidence type="ECO:0000313" key="8">
    <source>
        <dbReference type="Proteomes" id="UP000178187"/>
    </source>
</evidence>
<dbReference type="HAMAP" id="MF_01984">
    <property type="entry name" value="ubiX_pad"/>
    <property type="match status" value="1"/>
</dbReference>
<evidence type="ECO:0000256" key="1">
    <source>
        <dbReference type="ARBA" id="ARBA00022602"/>
    </source>
</evidence>
<evidence type="ECO:0000313" key="7">
    <source>
        <dbReference type="EMBL" id="OGW95204.1"/>
    </source>
</evidence>
<comment type="catalytic activity">
    <reaction evidence="5">
        <text>dimethylallyl phosphate + FMNH2 = prenylated FMNH2 + phosphate</text>
        <dbReference type="Rhea" id="RHEA:37743"/>
        <dbReference type="ChEBI" id="CHEBI:43474"/>
        <dbReference type="ChEBI" id="CHEBI:57618"/>
        <dbReference type="ChEBI" id="CHEBI:87467"/>
        <dbReference type="ChEBI" id="CHEBI:88052"/>
        <dbReference type="EC" id="2.5.1.129"/>
    </reaction>
</comment>
<dbReference type="InterPro" id="IPR004507">
    <property type="entry name" value="UbiX-like"/>
</dbReference>
<dbReference type="PANTHER" id="PTHR43374:SF1">
    <property type="entry name" value="FLAVIN PRENYLTRANSFERASE PAD1, MITOCHONDRIAL"/>
    <property type="match status" value="1"/>
</dbReference>
<reference evidence="7 8" key="1">
    <citation type="journal article" date="2016" name="Nat. Commun.">
        <title>Thousands of microbial genomes shed light on interconnected biogeochemical processes in an aquifer system.</title>
        <authorList>
            <person name="Anantharaman K."/>
            <person name="Brown C.T."/>
            <person name="Hug L.A."/>
            <person name="Sharon I."/>
            <person name="Castelle C.J."/>
            <person name="Probst A.J."/>
            <person name="Thomas B.C."/>
            <person name="Singh A."/>
            <person name="Wilkins M.J."/>
            <person name="Karaoz U."/>
            <person name="Brodie E.L."/>
            <person name="Williams K.H."/>
            <person name="Hubbard S.S."/>
            <person name="Banfield J.F."/>
        </authorList>
    </citation>
    <scope>NUCLEOTIDE SEQUENCE [LARGE SCALE GENOMIC DNA]</scope>
</reference>
<name>A0A1G1KQG9_9BACT</name>
<feature type="binding site" evidence="5">
    <location>
        <position position="137"/>
    </location>
    <ligand>
        <name>FMN</name>
        <dbReference type="ChEBI" id="CHEBI:58210"/>
    </ligand>
</feature>
<comment type="function">
    <text evidence="5">Flavin prenyltransferase that catalyzes the synthesis of the prenylated FMN cofactor (prenyl-FMN) for 4-hydroxy-3-polyprenylbenzoic acid decarboxylase UbiD. The prenyltransferase is metal-independent and links a dimethylallyl moiety from dimethylallyl monophosphate (DMAP) to the flavin N5 and C6 atoms of FMN.</text>
</comment>
<gene>
    <name evidence="5" type="primary">ubiX</name>
    <name evidence="7" type="ORF">A3G33_04550</name>
</gene>
<feature type="binding site" evidence="5">
    <location>
        <position position="38"/>
    </location>
    <ligand>
        <name>FMN</name>
        <dbReference type="ChEBI" id="CHEBI:58210"/>
    </ligand>
</feature>
<dbReference type="GO" id="GO:0016831">
    <property type="term" value="F:carboxy-lyase activity"/>
    <property type="evidence" value="ECO:0007669"/>
    <property type="project" value="TreeGrafter"/>
</dbReference>
<comment type="caution">
    <text evidence="7">The sequence shown here is derived from an EMBL/GenBank/DDBJ whole genome shotgun (WGS) entry which is preliminary data.</text>
</comment>
<dbReference type="InterPro" id="IPR003382">
    <property type="entry name" value="Flavoprotein"/>
</dbReference>
<keyword evidence="4 5" id="KW-0808">Transferase</keyword>
<evidence type="ECO:0000256" key="3">
    <source>
        <dbReference type="ARBA" id="ARBA00022643"/>
    </source>
</evidence>
<dbReference type="GO" id="GO:0106141">
    <property type="term" value="F:flavin prenyltransferase activity"/>
    <property type="evidence" value="ECO:0007669"/>
    <property type="project" value="UniProtKB-EC"/>
</dbReference>
<feature type="binding site" evidence="5">
    <location>
        <begin position="12"/>
        <end position="14"/>
    </location>
    <ligand>
        <name>FMN</name>
        <dbReference type="ChEBI" id="CHEBI:58210"/>
    </ligand>
</feature>
<feature type="binding site" evidence="5">
    <location>
        <position position="167"/>
    </location>
    <ligand>
        <name>dimethylallyl phosphate</name>
        <dbReference type="ChEBI" id="CHEBI:88052"/>
    </ligand>
</feature>
<organism evidence="7 8">
    <name type="scientific">Candidatus Danuiimicrobium aquiferis</name>
    <dbReference type="NCBI Taxonomy" id="1801832"/>
    <lineage>
        <taxon>Bacteria</taxon>
        <taxon>Pseudomonadati</taxon>
        <taxon>Candidatus Omnitrophota</taxon>
        <taxon>Candidatus Danuiimicrobium</taxon>
    </lineage>
</organism>
<feature type="binding site" evidence="5">
    <location>
        <position position="183"/>
    </location>
    <ligand>
        <name>dimethylallyl phosphate</name>
        <dbReference type="ChEBI" id="CHEBI:88052"/>
    </ligand>
</feature>
<dbReference type="InterPro" id="IPR036551">
    <property type="entry name" value="Flavin_trans-like"/>
</dbReference>